<protein>
    <submittedName>
        <fullName evidence="1">Uncharacterized protein</fullName>
    </submittedName>
</protein>
<organism evidence="1">
    <name type="scientific">Ralstonia solanacearum</name>
    <name type="common">Pseudomonas solanacearum</name>
    <dbReference type="NCBI Taxonomy" id="305"/>
    <lineage>
        <taxon>Bacteria</taxon>
        <taxon>Pseudomonadati</taxon>
        <taxon>Pseudomonadota</taxon>
        <taxon>Betaproteobacteria</taxon>
        <taxon>Burkholderiales</taxon>
        <taxon>Burkholderiaceae</taxon>
        <taxon>Ralstonia</taxon>
        <taxon>Ralstonia solanacearum species complex</taxon>
    </lineage>
</organism>
<reference evidence="1" key="1">
    <citation type="submission" date="2015-10" db="EMBL/GenBank/DDBJ databases">
        <authorList>
            <person name="Gilbert D.G."/>
        </authorList>
    </citation>
    <scope>NUCLEOTIDE SEQUENCE</scope>
    <source>
        <strain evidence="1">Phyl III-seqv23</strain>
    </source>
</reference>
<dbReference type="EMBL" id="LN899827">
    <property type="protein sequence ID" value="CUV48218.1"/>
    <property type="molecule type" value="Genomic_DNA"/>
</dbReference>
<gene>
    <name evidence="1" type="ORF">TO10_v1_2200002</name>
</gene>
<proteinExistence type="predicted"/>
<evidence type="ECO:0000313" key="1">
    <source>
        <dbReference type="EMBL" id="CUV48218.1"/>
    </source>
</evidence>
<dbReference type="AlphaFoldDB" id="A0A0S4WN26"/>
<accession>A0A0S4WN26</accession>
<name>A0A0S4WN26_RALSL</name>
<sequence length="118" mass="12429">MANNYFVRNGFTPMYGKCGSGNCFDGVYVKGNTVYINEVKPLNANGSIQLSGQSGSLPTQMTDAWVDNAIGRLAKSGNPDAVRTAEILLQAKKDNTLVKIVTGVDSKGITAVKLSGGK</sequence>